<dbReference type="PANTHER" id="PTHR46517">
    <property type="entry name" value="FRUCTOSE-2,6-BISPHOSPHATASE TIGAR"/>
    <property type="match status" value="1"/>
</dbReference>
<dbReference type="PROSITE" id="PS00175">
    <property type="entry name" value="PG_MUTASE"/>
    <property type="match status" value="1"/>
</dbReference>
<dbReference type="SMART" id="SM00855">
    <property type="entry name" value="PGAM"/>
    <property type="match status" value="1"/>
</dbReference>
<name>A0ABP1QFU8_9HEXA</name>
<dbReference type="Proteomes" id="UP001642540">
    <property type="component" value="Unassembled WGS sequence"/>
</dbReference>
<dbReference type="Gene3D" id="3.40.50.1240">
    <property type="entry name" value="Phosphoglycerate mutase-like"/>
    <property type="match status" value="1"/>
</dbReference>
<dbReference type="Pfam" id="PF00300">
    <property type="entry name" value="His_Phos_1"/>
    <property type="match status" value="1"/>
</dbReference>
<organism evidence="6 7">
    <name type="scientific">Orchesella dallaii</name>
    <dbReference type="NCBI Taxonomy" id="48710"/>
    <lineage>
        <taxon>Eukaryota</taxon>
        <taxon>Metazoa</taxon>
        <taxon>Ecdysozoa</taxon>
        <taxon>Arthropoda</taxon>
        <taxon>Hexapoda</taxon>
        <taxon>Collembola</taxon>
        <taxon>Entomobryomorpha</taxon>
        <taxon>Entomobryoidea</taxon>
        <taxon>Orchesellidae</taxon>
        <taxon>Orchesellinae</taxon>
        <taxon>Orchesella</taxon>
    </lineage>
</organism>
<reference evidence="6 7" key="1">
    <citation type="submission" date="2024-08" db="EMBL/GenBank/DDBJ databases">
        <authorList>
            <person name="Cucini C."/>
            <person name="Frati F."/>
        </authorList>
    </citation>
    <scope>NUCLEOTIDE SEQUENCE [LARGE SCALE GENOMIC DNA]</scope>
</reference>
<evidence type="ECO:0000256" key="4">
    <source>
        <dbReference type="ARBA" id="ARBA00040907"/>
    </source>
</evidence>
<dbReference type="InterPro" id="IPR001345">
    <property type="entry name" value="PG/BPGM_mutase_AS"/>
</dbReference>
<evidence type="ECO:0000256" key="2">
    <source>
        <dbReference type="ARBA" id="ARBA00022801"/>
    </source>
</evidence>
<dbReference type="InterPro" id="IPR051695">
    <property type="entry name" value="Phosphoglycerate_Mutase"/>
</dbReference>
<sequence length="264" mass="29773">MSGSGETIRSTIYLVRHGECKANLEDMNLPPEIDNLTEKGKLQATVFGKHFHDVKFTKAYASTYSRAFDTATEIIANLDEKVELKLDSRIREREMGVYENRPMFDVFGDLFAAARKGVQMLDFEVEGGEPVADLNARISSFLTELLESIQQSKKPETILIVSHGVIILRMMFQLRAWSKDPARSINLNSWDTKKVSIPIKNVAYHQMNVDVPKDGEGNTVIDCVQLHHSDHLASLKSEGKKPSKEFLQITETFVEITGQQCTTH</sequence>
<evidence type="ECO:0000313" key="6">
    <source>
        <dbReference type="EMBL" id="CAL8097065.1"/>
    </source>
</evidence>
<evidence type="ECO:0000313" key="7">
    <source>
        <dbReference type="Proteomes" id="UP001642540"/>
    </source>
</evidence>
<gene>
    <name evidence="6" type="ORF">ODALV1_LOCUS9534</name>
</gene>
<evidence type="ECO:0000256" key="1">
    <source>
        <dbReference type="ARBA" id="ARBA00000464"/>
    </source>
</evidence>
<dbReference type="EMBL" id="CAXLJM020000028">
    <property type="protein sequence ID" value="CAL8097065.1"/>
    <property type="molecule type" value="Genomic_DNA"/>
</dbReference>
<dbReference type="InterPro" id="IPR013078">
    <property type="entry name" value="His_Pase_superF_clade-1"/>
</dbReference>
<dbReference type="InterPro" id="IPR029033">
    <property type="entry name" value="His_PPase_superfam"/>
</dbReference>
<keyword evidence="7" id="KW-1185">Reference proteome</keyword>
<dbReference type="SUPFAM" id="SSF53254">
    <property type="entry name" value="Phosphoglycerate mutase-like"/>
    <property type="match status" value="1"/>
</dbReference>
<dbReference type="CDD" id="cd07067">
    <property type="entry name" value="HP_PGM_like"/>
    <property type="match status" value="1"/>
</dbReference>
<evidence type="ECO:0000256" key="3">
    <source>
        <dbReference type="ARBA" id="ARBA00038362"/>
    </source>
</evidence>
<comment type="caution">
    <text evidence="6">The sequence shown here is derived from an EMBL/GenBank/DDBJ whole genome shotgun (WGS) entry which is preliminary data.</text>
</comment>
<protein>
    <recommendedName>
        <fullName evidence="4">Fructose-2,6-bisphosphatase TIGAR</fullName>
    </recommendedName>
    <alternativeName>
        <fullName evidence="5">TP53-induced glycolysis and apoptosis regulator</fullName>
    </alternativeName>
</protein>
<accession>A0ABP1QFU8</accession>
<dbReference type="PANTHER" id="PTHR46517:SF1">
    <property type="entry name" value="FRUCTOSE-2,6-BISPHOSPHATASE TIGAR"/>
    <property type="match status" value="1"/>
</dbReference>
<evidence type="ECO:0000256" key="5">
    <source>
        <dbReference type="ARBA" id="ARBA00042275"/>
    </source>
</evidence>
<comment type="similarity">
    <text evidence="3">Belongs to the phosphoglycerate mutase family.</text>
</comment>
<comment type="catalytic activity">
    <reaction evidence="1">
        <text>beta-D-fructose 2,6-bisphosphate + H2O = beta-D-fructose 6-phosphate + phosphate</text>
        <dbReference type="Rhea" id="RHEA:17289"/>
        <dbReference type="ChEBI" id="CHEBI:15377"/>
        <dbReference type="ChEBI" id="CHEBI:43474"/>
        <dbReference type="ChEBI" id="CHEBI:57634"/>
        <dbReference type="ChEBI" id="CHEBI:58579"/>
        <dbReference type="EC" id="3.1.3.46"/>
    </reaction>
</comment>
<proteinExistence type="inferred from homology"/>
<keyword evidence="2" id="KW-0378">Hydrolase</keyword>